<feature type="transmembrane region" description="Helical" evidence="9">
    <location>
        <begin position="260"/>
        <end position="279"/>
    </location>
</feature>
<comment type="similarity">
    <text evidence="2">Belongs to the multi antimicrobial extrusion (MATE) (TC 2.A.66.1) family.</text>
</comment>
<evidence type="ECO:0000256" key="2">
    <source>
        <dbReference type="ARBA" id="ARBA00010199"/>
    </source>
</evidence>
<evidence type="ECO:0000313" key="10">
    <source>
        <dbReference type="EMBL" id="GAA4913028.1"/>
    </source>
</evidence>
<evidence type="ECO:0000256" key="6">
    <source>
        <dbReference type="ARBA" id="ARBA00022989"/>
    </source>
</evidence>
<keyword evidence="6 9" id="KW-1133">Transmembrane helix</keyword>
<dbReference type="Pfam" id="PF01554">
    <property type="entry name" value="MatE"/>
    <property type="match status" value="2"/>
</dbReference>
<evidence type="ECO:0000256" key="5">
    <source>
        <dbReference type="ARBA" id="ARBA00022692"/>
    </source>
</evidence>
<dbReference type="RefSeq" id="WP_425577084.1">
    <property type="nucleotide sequence ID" value="NZ_BAABLW010000002.1"/>
</dbReference>
<dbReference type="InterPro" id="IPR048279">
    <property type="entry name" value="MdtK-like"/>
</dbReference>
<sequence>MSRPEAPGAHDGDASRQPDAAHPAAQDPRGLARQILALAIPALGALVAEPLFLLADTAIIGRLGVAELAGAALGVTVMHAVTGIMIFLAYSTTPAVARFVGAGRMAKALAAGRDGLWLALILGTALSLAGLAFGEQLLTAMGSGGEIHPHAVDYLLWSLPGVPAILLVFAAVGMLRGLQDTKTPLVVAAAGFTANALLNLILVHPVGLGVAGAAIGTSIAQWGMAAVYLAILIPRMRAHQVPLGAEPQALRRAAGVGSWMMLRTVTLRAAIVATVLVATDLGPETLAAHQVAFTIFSTLAFVLDALAIAAQALIGRELGASRLERAKQMTRTMIIWGLGFGVITGVVTAALAPWAPRLFTPDPQVAAGITAALLVMAVAQPLASYVFVLDGVLMGAGDVRYLALAGLVNLAIYMPVLWWVAAAQPGGDFLCGSGSILPSAVCSDVAGEATGLGTIMWLWVAFAVVFMGARALTLGVRTATGRWMVLGEAR</sequence>
<evidence type="ECO:0000256" key="4">
    <source>
        <dbReference type="ARBA" id="ARBA00022475"/>
    </source>
</evidence>
<comment type="caution">
    <text evidence="10">The sequence shown here is derived from an EMBL/GenBank/DDBJ whole genome shotgun (WGS) entry which is preliminary data.</text>
</comment>
<feature type="transmembrane region" description="Helical" evidence="9">
    <location>
        <begin position="210"/>
        <end position="233"/>
    </location>
</feature>
<feature type="transmembrane region" description="Helical" evidence="9">
    <location>
        <begin position="154"/>
        <end position="173"/>
    </location>
</feature>
<accession>A0ABP9FQF2</accession>
<keyword evidence="3" id="KW-0813">Transport</keyword>
<feature type="transmembrane region" description="Helical" evidence="9">
    <location>
        <begin position="401"/>
        <end position="420"/>
    </location>
</feature>
<keyword evidence="5 9" id="KW-0812">Transmembrane</keyword>
<evidence type="ECO:0000256" key="3">
    <source>
        <dbReference type="ARBA" id="ARBA00022448"/>
    </source>
</evidence>
<dbReference type="NCBIfam" id="TIGR00797">
    <property type="entry name" value="matE"/>
    <property type="match status" value="1"/>
</dbReference>
<dbReference type="PIRSF" id="PIRSF006603">
    <property type="entry name" value="DinF"/>
    <property type="match status" value="1"/>
</dbReference>
<evidence type="ECO:0000256" key="1">
    <source>
        <dbReference type="ARBA" id="ARBA00004651"/>
    </source>
</evidence>
<keyword evidence="4" id="KW-1003">Cell membrane</keyword>
<keyword evidence="7 9" id="KW-0472">Membrane</keyword>
<comment type="subcellular location">
    <subcellularLocation>
        <location evidence="1">Cell membrane</location>
        <topology evidence="1">Multi-pass membrane protein</topology>
    </subcellularLocation>
</comment>
<evidence type="ECO:0000256" key="8">
    <source>
        <dbReference type="SAM" id="MobiDB-lite"/>
    </source>
</evidence>
<gene>
    <name evidence="10" type="ORF">GCM10025790_04630</name>
</gene>
<dbReference type="InterPro" id="IPR002528">
    <property type="entry name" value="MATE_fam"/>
</dbReference>
<feature type="transmembrane region" description="Helical" evidence="9">
    <location>
        <begin position="291"/>
        <end position="314"/>
    </location>
</feature>
<dbReference type="Proteomes" id="UP001500368">
    <property type="component" value="Unassembled WGS sequence"/>
</dbReference>
<evidence type="ECO:0000256" key="7">
    <source>
        <dbReference type="ARBA" id="ARBA00023136"/>
    </source>
</evidence>
<dbReference type="EMBL" id="BAABLW010000002">
    <property type="protein sequence ID" value="GAA4913028.1"/>
    <property type="molecule type" value="Genomic_DNA"/>
</dbReference>
<reference evidence="11" key="1">
    <citation type="journal article" date="2019" name="Int. J. Syst. Evol. Microbiol.">
        <title>The Global Catalogue of Microorganisms (GCM) 10K type strain sequencing project: providing services to taxonomists for standard genome sequencing and annotation.</title>
        <authorList>
            <consortium name="The Broad Institute Genomics Platform"/>
            <consortium name="The Broad Institute Genome Sequencing Center for Infectious Disease"/>
            <person name="Wu L."/>
            <person name="Ma J."/>
        </authorList>
    </citation>
    <scope>NUCLEOTIDE SEQUENCE [LARGE SCALE GENOMIC DNA]</scope>
    <source>
        <strain evidence="11">JCM 19129</strain>
    </source>
</reference>
<organism evidence="10 11">
    <name type="scientific">Nesterenkonia rhizosphaerae</name>
    <dbReference type="NCBI Taxonomy" id="1348272"/>
    <lineage>
        <taxon>Bacteria</taxon>
        <taxon>Bacillati</taxon>
        <taxon>Actinomycetota</taxon>
        <taxon>Actinomycetes</taxon>
        <taxon>Micrococcales</taxon>
        <taxon>Micrococcaceae</taxon>
        <taxon>Nesterenkonia</taxon>
    </lineage>
</organism>
<feature type="transmembrane region" description="Helical" evidence="9">
    <location>
        <begin position="334"/>
        <end position="355"/>
    </location>
</feature>
<feature type="transmembrane region" description="Helical" evidence="9">
    <location>
        <begin position="35"/>
        <end position="55"/>
    </location>
</feature>
<dbReference type="CDD" id="cd13136">
    <property type="entry name" value="MATE_DinF_like"/>
    <property type="match status" value="1"/>
</dbReference>
<evidence type="ECO:0000256" key="9">
    <source>
        <dbReference type="SAM" id="Phobius"/>
    </source>
</evidence>
<dbReference type="PANTHER" id="PTHR42893">
    <property type="entry name" value="PROTEIN DETOXIFICATION 44, CHLOROPLASTIC-RELATED"/>
    <property type="match status" value="1"/>
</dbReference>
<protein>
    <submittedName>
        <fullName evidence="10">MATE family efflux transporter</fullName>
    </submittedName>
</protein>
<feature type="transmembrane region" description="Helical" evidence="9">
    <location>
        <begin position="456"/>
        <end position="476"/>
    </location>
</feature>
<feature type="region of interest" description="Disordered" evidence="8">
    <location>
        <begin position="1"/>
        <end position="25"/>
    </location>
</feature>
<dbReference type="InterPro" id="IPR044644">
    <property type="entry name" value="DinF-like"/>
</dbReference>
<feature type="transmembrane region" description="Helical" evidence="9">
    <location>
        <begin position="115"/>
        <end position="134"/>
    </location>
</feature>
<proteinExistence type="inferred from homology"/>
<name>A0ABP9FQF2_9MICC</name>
<feature type="transmembrane region" description="Helical" evidence="9">
    <location>
        <begin position="367"/>
        <end position="389"/>
    </location>
</feature>
<keyword evidence="11" id="KW-1185">Reference proteome</keyword>
<evidence type="ECO:0000313" key="11">
    <source>
        <dbReference type="Proteomes" id="UP001500368"/>
    </source>
</evidence>
<dbReference type="PANTHER" id="PTHR42893:SF46">
    <property type="entry name" value="PROTEIN DETOXIFICATION 44, CHLOROPLASTIC"/>
    <property type="match status" value="1"/>
</dbReference>
<feature type="transmembrane region" description="Helical" evidence="9">
    <location>
        <begin position="185"/>
        <end position="204"/>
    </location>
</feature>